<dbReference type="PANTHER" id="PTHR46033">
    <property type="entry name" value="PROTEIN MAIN-LIKE 2"/>
    <property type="match status" value="1"/>
</dbReference>
<dbReference type="InterPro" id="IPR019557">
    <property type="entry name" value="AminoTfrase-like_pln_mobile"/>
</dbReference>
<keyword evidence="4" id="KW-1185">Reference proteome</keyword>
<dbReference type="PANTHER" id="PTHR46033:SF53">
    <property type="entry name" value="OS01G0531200 PROTEIN"/>
    <property type="match status" value="1"/>
</dbReference>
<feature type="region of interest" description="Disordered" evidence="1">
    <location>
        <begin position="679"/>
        <end position="706"/>
    </location>
</feature>
<evidence type="ECO:0000256" key="1">
    <source>
        <dbReference type="SAM" id="MobiDB-lite"/>
    </source>
</evidence>
<dbReference type="EMBL" id="JAMQYH010000003">
    <property type="protein sequence ID" value="KAJ1693568.1"/>
    <property type="molecule type" value="Genomic_DNA"/>
</dbReference>
<feature type="region of interest" description="Disordered" evidence="1">
    <location>
        <begin position="581"/>
        <end position="603"/>
    </location>
</feature>
<evidence type="ECO:0000313" key="4">
    <source>
        <dbReference type="Proteomes" id="UP001151287"/>
    </source>
</evidence>
<proteinExistence type="predicted"/>
<accession>A0A9Q0HPT0</accession>
<evidence type="ECO:0000259" key="2">
    <source>
        <dbReference type="Pfam" id="PF10536"/>
    </source>
</evidence>
<sequence>MDSTIIPIFLYHGGSILQGPNGYTYDGPRPSVIHINPNITFEQLKSKIFSTMGWPEEITNVEISARWQAARGGNSHFMLIPIVDDSSLRSVVTNTLEGKIEWSVIELYLESSPRKSDGADCGANAAEIVEDARASSSSTESGADLPDSRVVQPVYPLLTMQPTHRSQGLFEGEKLEELFIRQHKLLKWDDRFKKYIQDTGLYGIVQIGSIKVDAALISALVERWRQETHTFHLPVGEMTVTLEDVEMLLGLPVNGEPITYTSDENWDRWVNDCLGVSPDERAWAKKSALSLRWLRDKFGSLPVGASEETIQCYVRAYLLVLFGSMLFTDLSGDSVSCLYLPLIADLGRVRSYSWASGVLAFLYKELCRASRRNCKQMAGPVFLLQIWAWERLRIGSRKVEKLKPIGNVSPDYLPPLGYKWSSHHTWKIKRGYSLSYYRNKIDMLKDENVAWTPYDTRSTQQVLPPICTNDSGLWMITAPLLHFWIVETYHPERVMRQFGRYQTVPPPTRATIGSIHSSEKRARPRENWTAYHSKYVDEWFRRNDTIMREERAYDLTMYDTVYMKWYRNATIVCFSRHLTPSTDPDSPLSDTQEHLSVEPKSRSSSHVAEMALDLARCAAVKMQNATSKECRLFAQEMFQGCKGIFGKVDDPCRLDALLGEQVTALGSVQAADSAELIETEPQVGVEPTPSCPQAGPSPSKSRRKRI</sequence>
<feature type="compositionally biased region" description="Polar residues" evidence="1">
    <location>
        <begin position="581"/>
        <end position="590"/>
    </location>
</feature>
<organism evidence="3 4">
    <name type="scientific">Rhynchospora breviuscula</name>
    <dbReference type="NCBI Taxonomy" id="2022672"/>
    <lineage>
        <taxon>Eukaryota</taxon>
        <taxon>Viridiplantae</taxon>
        <taxon>Streptophyta</taxon>
        <taxon>Embryophyta</taxon>
        <taxon>Tracheophyta</taxon>
        <taxon>Spermatophyta</taxon>
        <taxon>Magnoliopsida</taxon>
        <taxon>Liliopsida</taxon>
        <taxon>Poales</taxon>
        <taxon>Cyperaceae</taxon>
        <taxon>Cyperoideae</taxon>
        <taxon>Rhynchosporeae</taxon>
        <taxon>Rhynchospora</taxon>
    </lineage>
</organism>
<comment type="caution">
    <text evidence="3">The sequence shown here is derived from an EMBL/GenBank/DDBJ whole genome shotgun (WGS) entry which is preliminary data.</text>
</comment>
<dbReference type="GO" id="GO:0010073">
    <property type="term" value="P:meristem maintenance"/>
    <property type="evidence" value="ECO:0007669"/>
    <property type="project" value="InterPro"/>
</dbReference>
<reference evidence="3" key="1">
    <citation type="journal article" date="2022" name="Cell">
        <title>Repeat-based holocentromeres influence genome architecture and karyotype evolution.</title>
        <authorList>
            <person name="Hofstatter P.G."/>
            <person name="Thangavel G."/>
            <person name="Lux T."/>
            <person name="Neumann P."/>
            <person name="Vondrak T."/>
            <person name="Novak P."/>
            <person name="Zhang M."/>
            <person name="Costa L."/>
            <person name="Castellani M."/>
            <person name="Scott A."/>
            <person name="Toegelov H."/>
            <person name="Fuchs J."/>
            <person name="Mata-Sucre Y."/>
            <person name="Dias Y."/>
            <person name="Vanzela A.L.L."/>
            <person name="Huettel B."/>
            <person name="Almeida C.C.S."/>
            <person name="Simkova H."/>
            <person name="Souza G."/>
            <person name="Pedrosa-Harand A."/>
            <person name="Macas J."/>
            <person name="Mayer K.F.X."/>
            <person name="Houben A."/>
            <person name="Marques A."/>
        </authorList>
    </citation>
    <scope>NUCLEOTIDE SEQUENCE</scope>
    <source>
        <strain evidence="3">RhyBre1mFocal</strain>
    </source>
</reference>
<protein>
    <recommendedName>
        <fullName evidence="2">Aminotransferase-like plant mobile domain-containing protein</fullName>
    </recommendedName>
</protein>
<feature type="domain" description="Aminotransferase-like plant mobile" evidence="2">
    <location>
        <begin position="200"/>
        <end position="567"/>
    </location>
</feature>
<name>A0A9Q0HPT0_9POAL</name>
<dbReference type="OrthoDB" id="1871193at2759"/>
<dbReference type="AlphaFoldDB" id="A0A9Q0HPT0"/>
<dbReference type="Pfam" id="PF10536">
    <property type="entry name" value="PMD"/>
    <property type="match status" value="1"/>
</dbReference>
<gene>
    <name evidence="3" type="ORF">LUZ63_010266</name>
</gene>
<dbReference type="InterPro" id="IPR044824">
    <property type="entry name" value="MAIN-like"/>
</dbReference>
<feature type="compositionally biased region" description="Basic and acidic residues" evidence="1">
    <location>
        <begin position="591"/>
        <end position="601"/>
    </location>
</feature>
<dbReference type="Proteomes" id="UP001151287">
    <property type="component" value="Unassembled WGS sequence"/>
</dbReference>
<evidence type="ECO:0000313" key="3">
    <source>
        <dbReference type="EMBL" id="KAJ1693568.1"/>
    </source>
</evidence>